<feature type="transmembrane region" description="Helical" evidence="1">
    <location>
        <begin position="125"/>
        <end position="149"/>
    </location>
</feature>
<evidence type="ECO:0000313" key="3">
    <source>
        <dbReference type="Proteomes" id="UP000032737"/>
    </source>
</evidence>
<name>U4KQ86_9MOLU</name>
<protein>
    <submittedName>
        <fullName evidence="2">Uncharacterized protein</fullName>
    </submittedName>
</protein>
<organism evidence="2 3">
    <name type="scientific">Acholeplasma brassicae</name>
    <dbReference type="NCBI Taxonomy" id="61635"/>
    <lineage>
        <taxon>Bacteria</taxon>
        <taxon>Bacillati</taxon>
        <taxon>Mycoplasmatota</taxon>
        <taxon>Mollicutes</taxon>
        <taxon>Acholeplasmatales</taxon>
        <taxon>Acholeplasmataceae</taxon>
        <taxon>Acholeplasma</taxon>
    </lineage>
</organism>
<proteinExistence type="predicted"/>
<dbReference type="HOGENOM" id="CLU_1292107_0_0_14"/>
<feature type="transmembrane region" description="Helical" evidence="1">
    <location>
        <begin position="55"/>
        <end position="77"/>
    </location>
</feature>
<keyword evidence="1" id="KW-0472">Membrane</keyword>
<feature type="transmembrane region" description="Helical" evidence="1">
    <location>
        <begin position="21"/>
        <end position="40"/>
    </location>
</feature>
<keyword evidence="1" id="KW-1133">Transmembrane helix</keyword>
<dbReference type="AlphaFoldDB" id="U4KQ86"/>
<feature type="transmembrane region" description="Helical" evidence="1">
    <location>
        <begin position="98"/>
        <end position="119"/>
    </location>
</feature>
<dbReference type="Proteomes" id="UP000032737">
    <property type="component" value="Chromosome"/>
</dbReference>
<keyword evidence="3" id="KW-1185">Reference proteome</keyword>
<evidence type="ECO:0000256" key="1">
    <source>
        <dbReference type="SAM" id="Phobius"/>
    </source>
</evidence>
<evidence type="ECO:0000313" key="2">
    <source>
        <dbReference type="EMBL" id="CCV66600.1"/>
    </source>
</evidence>
<keyword evidence="1" id="KW-0812">Transmembrane</keyword>
<reference evidence="2 3" key="1">
    <citation type="journal article" date="2013" name="J. Mol. Microbiol. Biotechnol.">
        <title>Analysis of the Complete Genomes of Acholeplasma brassicae , A. palmae and A. laidlawii and Their Comparison to the Obligate Parasites from ' Candidatus Phytoplasma'.</title>
        <authorList>
            <person name="Kube M."/>
            <person name="Siewert C."/>
            <person name="Migdoll A.M."/>
            <person name="Duduk B."/>
            <person name="Holz S."/>
            <person name="Rabus R."/>
            <person name="Seemuller E."/>
            <person name="Mitrovic J."/>
            <person name="Muller I."/>
            <person name="Buttner C."/>
            <person name="Reinhardt R."/>
        </authorList>
    </citation>
    <scope>NUCLEOTIDE SEQUENCE [LARGE SCALE GENOMIC DNA]</scope>
    <source>
        <strain evidence="3">0502</strain>
    </source>
</reference>
<dbReference type="RefSeq" id="WP_030005452.1">
    <property type="nucleotide sequence ID" value="NC_022549.1"/>
</dbReference>
<dbReference type="STRING" id="61635.BN85315790"/>
<dbReference type="KEGG" id="abra:BN85315790"/>
<gene>
    <name evidence="2" type="ORF">BN85315790</name>
</gene>
<dbReference type="EMBL" id="FO681348">
    <property type="protein sequence ID" value="CCV66600.1"/>
    <property type="molecule type" value="Genomic_DNA"/>
</dbReference>
<accession>U4KQ86</accession>
<sequence>MIYRALVYFFNKIHIGISRAMFSYWFFLVAIFIMHILMAFGDSIKFNFLNDDELYLQSVFSGIITISVLSMTILSILTNSNKKYYGIAFHRYNSFNSFPIKFNQLSSLSFLTMLLSYLAFMTSNIYILGLYFIYIIVVLAVSAVIYFNYVMNDDKIRKFLLNKKTLSENGYLILYSSYNYFLEGWIDRSLEENNQILDFIKKVKEEVEHDEKD</sequence>